<dbReference type="EMBL" id="JBHSNF010000003">
    <property type="protein sequence ID" value="MFC5527031.1"/>
    <property type="molecule type" value="Genomic_DNA"/>
</dbReference>
<dbReference type="Proteomes" id="UP001596114">
    <property type="component" value="Unassembled WGS sequence"/>
</dbReference>
<proteinExistence type="predicted"/>
<dbReference type="SUPFAM" id="SSF55073">
    <property type="entry name" value="Nucleotide cyclase"/>
    <property type="match status" value="1"/>
</dbReference>
<dbReference type="InterPro" id="IPR029787">
    <property type="entry name" value="Nucleotide_cyclase"/>
</dbReference>
<dbReference type="CDD" id="cd01948">
    <property type="entry name" value="EAL"/>
    <property type="match status" value="1"/>
</dbReference>
<dbReference type="InterPro" id="IPR035919">
    <property type="entry name" value="EAL_sf"/>
</dbReference>
<dbReference type="NCBIfam" id="TIGR00254">
    <property type="entry name" value="GGDEF"/>
    <property type="match status" value="1"/>
</dbReference>
<name>A0ABW0QPX2_9GAMM</name>
<dbReference type="RefSeq" id="WP_377321292.1">
    <property type="nucleotide sequence ID" value="NZ_JBHSNF010000003.1"/>
</dbReference>
<dbReference type="Pfam" id="PF13185">
    <property type="entry name" value="GAF_2"/>
    <property type="match status" value="2"/>
</dbReference>
<dbReference type="InterPro" id="IPR000160">
    <property type="entry name" value="GGDEF_dom"/>
</dbReference>
<dbReference type="SMART" id="SM00065">
    <property type="entry name" value="GAF"/>
    <property type="match status" value="2"/>
</dbReference>
<evidence type="ECO:0000313" key="3">
    <source>
        <dbReference type="EMBL" id="MFC5527031.1"/>
    </source>
</evidence>
<organism evidence="3 4">
    <name type="scientific">Rhodanobacter ginsengisoli</name>
    <dbReference type="NCBI Taxonomy" id="418646"/>
    <lineage>
        <taxon>Bacteria</taxon>
        <taxon>Pseudomonadati</taxon>
        <taxon>Pseudomonadota</taxon>
        <taxon>Gammaproteobacteria</taxon>
        <taxon>Lysobacterales</taxon>
        <taxon>Rhodanobacteraceae</taxon>
        <taxon>Rhodanobacter</taxon>
    </lineage>
</organism>
<dbReference type="SUPFAM" id="SSF55781">
    <property type="entry name" value="GAF domain-like"/>
    <property type="match status" value="2"/>
</dbReference>
<dbReference type="InterPro" id="IPR003018">
    <property type="entry name" value="GAF"/>
</dbReference>
<dbReference type="Gene3D" id="3.30.450.40">
    <property type="match status" value="2"/>
</dbReference>
<accession>A0ABW0QPX2</accession>
<comment type="caution">
    <text evidence="3">The sequence shown here is derived from an EMBL/GenBank/DDBJ whole genome shotgun (WGS) entry which is preliminary data.</text>
</comment>
<dbReference type="CDD" id="cd01949">
    <property type="entry name" value="GGDEF"/>
    <property type="match status" value="1"/>
</dbReference>
<evidence type="ECO:0000313" key="4">
    <source>
        <dbReference type="Proteomes" id="UP001596114"/>
    </source>
</evidence>
<dbReference type="SMART" id="SM00267">
    <property type="entry name" value="GGDEF"/>
    <property type="match status" value="1"/>
</dbReference>
<dbReference type="Gene3D" id="3.20.20.450">
    <property type="entry name" value="EAL domain"/>
    <property type="match status" value="1"/>
</dbReference>
<keyword evidence="4" id="KW-1185">Reference proteome</keyword>
<dbReference type="Pfam" id="PF00563">
    <property type="entry name" value="EAL"/>
    <property type="match status" value="1"/>
</dbReference>
<feature type="domain" description="EAL" evidence="1">
    <location>
        <begin position="713"/>
        <end position="967"/>
    </location>
</feature>
<dbReference type="PANTHER" id="PTHR44757">
    <property type="entry name" value="DIGUANYLATE CYCLASE DGCP"/>
    <property type="match status" value="1"/>
</dbReference>
<dbReference type="SUPFAM" id="SSF141868">
    <property type="entry name" value="EAL domain-like"/>
    <property type="match status" value="1"/>
</dbReference>
<dbReference type="Pfam" id="PF00990">
    <property type="entry name" value="GGDEF"/>
    <property type="match status" value="1"/>
</dbReference>
<dbReference type="PROSITE" id="PS50887">
    <property type="entry name" value="GGDEF"/>
    <property type="match status" value="1"/>
</dbReference>
<feature type="domain" description="GGDEF" evidence="2">
    <location>
        <begin position="571"/>
        <end position="704"/>
    </location>
</feature>
<dbReference type="InterPro" id="IPR052155">
    <property type="entry name" value="Biofilm_reg_signaling"/>
</dbReference>
<dbReference type="InterPro" id="IPR029016">
    <property type="entry name" value="GAF-like_dom_sf"/>
</dbReference>
<dbReference type="InterPro" id="IPR001633">
    <property type="entry name" value="EAL_dom"/>
</dbReference>
<protein>
    <submittedName>
        <fullName evidence="3">EAL domain-containing protein</fullName>
    </submittedName>
</protein>
<dbReference type="Gene3D" id="3.30.70.270">
    <property type="match status" value="1"/>
</dbReference>
<dbReference type="InterPro" id="IPR043128">
    <property type="entry name" value="Rev_trsase/Diguanyl_cyclase"/>
</dbReference>
<reference evidence="4" key="1">
    <citation type="journal article" date="2019" name="Int. J. Syst. Evol. Microbiol.">
        <title>The Global Catalogue of Microorganisms (GCM) 10K type strain sequencing project: providing services to taxonomists for standard genome sequencing and annotation.</title>
        <authorList>
            <consortium name="The Broad Institute Genomics Platform"/>
            <consortium name="The Broad Institute Genome Sequencing Center for Infectious Disease"/>
            <person name="Wu L."/>
            <person name="Ma J."/>
        </authorList>
    </citation>
    <scope>NUCLEOTIDE SEQUENCE [LARGE SCALE GENOMIC DNA]</scope>
    <source>
        <strain evidence="4">CGMCC 1.16619</strain>
    </source>
</reference>
<evidence type="ECO:0000259" key="1">
    <source>
        <dbReference type="PROSITE" id="PS50883"/>
    </source>
</evidence>
<evidence type="ECO:0000259" key="2">
    <source>
        <dbReference type="PROSITE" id="PS50887"/>
    </source>
</evidence>
<dbReference type="PROSITE" id="PS50883">
    <property type="entry name" value="EAL"/>
    <property type="match status" value="1"/>
</dbReference>
<dbReference type="SMART" id="SM00052">
    <property type="entry name" value="EAL"/>
    <property type="match status" value="1"/>
</dbReference>
<sequence length="969" mass="109225">MSATPTTRSPQPPQVTRGLAALHGAVERLFEAPDTASVMEICELMLANFGIHGRLRWRYKDDATPPPAAGQRQFDLAEDPQAMRTLTLEWADSPPPEVMLDRLGWLGRLADTRLRQLAETSRLYEAISRLALAERLQRALYAIAEEAGAEHDMPEMMRSLHAIVSSLMYAENFYIVLYDAATDSVRFPYYVDIADTDPPPPDQDLPMQDMLHSLTWNLLQEGRPLMGSIEELKQQLGNRFTLIGPSCEHWLGAPLLRGGQVVGGIVMQSYRPDTHYSQHDLELLNYVGQHVQTALERREAHIELGRRVTDRTAALREANRVLRQQVLQRQRGERLQAALFRIAELANTSESLEKFYAATHQVISGLLYARNFYIALVDEDSGQLTFPYSVDDVDSVRPARAHGRGATEYVLRHAKPLLATPVEIDRLSALGEISHFGTRSVCWLGVPLIWGGKALGVLALQSYSPEHTYNERDQELLTFVSYHIANALQRKQAASSLKQANAGLERRVTERTRALALANRDLREQIAERERVERRLKYETLHDSLTGLPNRTLLLQRLEQAMQRYHANPSEQFAVLFIDLDRFKVINDSVGHLVGDDLLFQVGGRIRACLKTRDVVARLGGDEFAVLLEGIVDTDKALLIAERIISELQTPFRLGTKEIFTSASIGIALSGPHYRQPEELLRDADAAMYNAKDGGRHRAAMFDDRLRREALSLLDMESDLRHALSRNEFEPYYQPIVELADGRVTGYEALLRWHHPERGLLPPHDFLLIAEECGCAEAIDWQIFEQVCTQAVRLIGTEGFISINVSGRHFRSADLDQRLLALFDQYAVPTRCIRIEVTEHALLENPTQVKQMLQNLRSHGVGIALDDFGTGYSSLSYLHQYPFETLKIDRSFITELPPGDEETQGLALVRAIQVLADSLRMKVIAEGIEEESQRQALMRVGCRYGQGFLFATPQPAATWLHADKPLLLA</sequence>
<dbReference type="PANTHER" id="PTHR44757:SF2">
    <property type="entry name" value="BIOFILM ARCHITECTURE MAINTENANCE PROTEIN MBAA"/>
    <property type="match status" value="1"/>
</dbReference>
<gene>
    <name evidence="3" type="ORF">ACFPPA_14925</name>
</gene>